<name>A0A8J3Z4T2_9ACTN</name>
<keyword evidence="3" id="KW-0210">Decarboxylase</keyword>
<evidence type="ECO:0000256" key="4">
    <source>
        <dbReference type="ARBA" id="ARBA00022898"/>
    </source>
</evidence>
<evidence type="ECO:0000313" key="8">
    <source>
        <dbReference type="EMBL" id="GIJ57541.1"/>
    </source>
</evidence>
<accession>A0A8J3Z4T2</accession>
<dbReference type="GO" id="GO:0030170">
    <property type="term" value="F:pyridoxal phosphate binding"/>
    <property type="evidence" value="ECO:0007669"/>
    <property type="project" value="InterPro"/>
</dbReference>
<reference evidence="8" key="1">
    <citation type="submission" date="2021-01" db="EMBL/GenBank/DDBJ databases">
        <title>Whole genome shotgun sequence of Virgisporangium aurantiacum NBRC 16421.</title>
        <authorList>
            <person name="Komaki H."/>
            <person name="Tamura T."/>
        </authorList>
    </citation>
    <scope>NUCLEOTIDE SEQUENCE</scope>
    <source>
        <strain evidence="8">NBRC 16421</strain>
    </source>
</reference>
<dbReference type="Gene3D" id="3.90.1150.10">
    <property type="entry name" value="Aspartate Aminotransferase, domain 1"/>
    <property type="match status" value="1"/>
</dbReference>
<protein>
    <submittedName>
        <fullName evidence="8">L-2,4-diaminobutyrate decarboxylase</fullName>
    </submittedName>
</protein>
<dbReference type="GO" id="GO:0019752">
    <property type="term" value="P:carboxylic acid metabolic process"/>
    <property type="evidence" value="ECO:0007669"/>
    <property type="project" value="InterPro"/>
</dbReference>
<dbReference type="Proteomes" id="UP000612585">
    <property type="component" value="Unassembled WGS sequence"/>
</dbReference>
<comment type="cofactor">
    <cofactor evidence="1 6 7">
        <name>pyridoxal 5'-phosphate</name>
        <dbReference type="ChEBI" id="CHEBI:597326"/>
    </cofactor>
</comment>
<evidence type="ECO:0000256" key="3">
    <source>
        <dbReference type="ARBA" id="ARBA00022793"/>
    </source>
</evidence>
<dbReference type="Gene3D" id="3.40.640.10">
    <property type="entry name" value="Type I PLP-dependent aspartate aminotransferase-like (Major domain)"/>
    <property type="match status" value="1"/>
</dbReference>
<dbReference type="AlphaFoldDB" id="A0A8J3Z4T2"/>
<dbReference type="PANTHER" id="PTHR11999:SF70">
    <property type="entry name" value="MIP05841P"/>
    <property type="match status" value="1"/>
</dbReference>
<dbReference type="InterPro" id="IPR002129">
    <property type="entry name" value="PyrdxlP-dep_de-COase"/>
</dbReference>
<organism evidence="8 9">
    <name type="scientific">Virgisporangium aurantiacum</name>
    <dbReference type="NCBI Taxonomy" id="175570"/>
    <lineage>
        <taxon>Bacteria</taxon>
        <taxon>Bacillati</taxon>
        <taxon>Actinomycetota</taxon>
        <taxon>Actinomycetes</taxon>
        <taxon>Micromonosporales</taxon>
        <taxon>Micromonosporaceae</taxon>
        <taxon>Virgisporangium</taxon>
    </lineage>
</organism>
<dbReference type="GO" id="GO:0005737">
    <property type="term" value="C:cytoplasm"/>
    <property type="evidence" value="ECO:0007669"/>
    <property type="project" value="TreeGrafter"/>
</dbReference>
<sequence length="471" mass="50191">MVQHGLMIARDRPLEPTGTHLRTMMGEVTEYLVGLVDGIRDAPVSDFDGVPELLADPELRRPPGDTGRPLAELLSIVDRAAAKGLDAGHPGHLAYIPGSGLVSAAIADLVAAVLNRYTGLAHVAPGLVALEADVIRWQADLFGLPDTAAGVLTSGASIATLSAIVTARDTVLPDDFRAATVYVSSQTHQCVAKAARLAGLPVRAVRTVAVDGALRMDPDALRAAIAADRAAGLRPLAVVANAGSTGTGAVDPLPALADIAAEERIWLHVDAAYGGFFQLTERGRSRLRGIERADSLVVDPHKSLFLPFGTGSLLVRDGELLRRAHSGVEGHVLQDIRDSSVPDFAAYGPELTRDCRGLRMWLPLHLHGVDAFRSALDEKLDLAAYAHAELRDDPHLHVLGAPELSVVAFQHRGGQTAELLHRVNAEARVFLSSTTIDDRYTGRICVLNHRTDRARVDMAVEAVRRHAAALS</sequence>
<gene>
    <name evidence="8" type="ORF">Vau01_050570</name>
</gene>
<dbReference type="GO" id="GO:0004058">
    <property type="term" value="F:aromatic-L-amino-acid decarboxylase activity"/>
    <property type="evidence" value="ECO:0007669"/>
    <property type="project" value="UniProtKB-ARBA"/>
</dbReference>
<evidence type="ECO:0000256" key="2">
    <source>
        <dbReference type="ARBA" id="ARBA00009533"/>
    </source>
</evidence>
<dbReference type="Pfam" id="PF00282">
    <property type="entry name" value="Pyridoxal_deC"/>
    <property type="match status" value="1"/>
</dbReference>
<evidence type="ECO:0000256" key="7">
    <source>
        <dbReference type="RuleBase" id="RU000382"/>
    </source>
</evidence>
<dbReference type="GO" id="GO:0006520">
    <property type="term" value="P:amino acid metabolic process"/>
    <property type="evidence" value="ECO:0007669"/>
    <property type="project" value="InterPro"/>
</dbReference>
<keyword evidence="9" id="KW-1185">Reference proteome</keyword>
<keyword evidence="5 7" id="KW-0456">Lyase</keyword>
<comment type="caution">
    <text evidence="8">The sequence shown here is derived from an EMBL/GenBank/DDBJ whole genome shotgun (WGS) entry which is preliminary data.</text>
</comment>
<dbReference type="PRINTS" id="PR00800">
    <property type="entry name" value="YHDCRBOXLASE"/>
</dbReference>
<dbReference type="InterPro" id="IPR010977">
    <property type="entry name" value="Aromatic_deC"/>
</dbReference>
<dbReference type="InterPro" id="IPR015421">
    <property type="entry name" value="PyrdxlP-dep_Trfase_major"/>
</dbReference>
<comment type="similarity">
    <text evidence="2 7">Belongs to the group II decarboxylase family.</text>
</comment>
<evidence type="ECO:0000256" key="6">
    <source>
        <dbReference type="PIRSR" id="PIRSR602129-50"/>
    </source>
</evidence>
<keyword evidence="4 6" id="KW-0663">Pyridoxal phosphate</keyword>
<proteinExistence type="inferred from homology"/>
<evidence type="ECO:0000256" key="5">
    <source>
        <dbReference type="ARBA" id="ARBA00023239"/>
    </source>
</evidence>
<dbReference type="InterPro" id="IPR015424">
    <property type="entry name" value="PyrdxlP-dep_Trfase"/>
</dbReference>
<dbReference type="InterPro" id="IPR015422">
    <property type="entry name" value="PyrdxlP-dep_Trfase_small"/>
</dbReference>
<evidence type="ECO:0000256" key="1">
    <source>
        <dbReference type="ARBA" id="ARBA00001933"/>
    </source>
</evidence>
<dbReference type="EMBL" id="BOPG01000032">
    <property type="protein sequence ID" value="GIJ57541.1"/>
    <property type="molecule type" value="Genomic_DNA"/>
</dbReference>
<dbReference type="PANTHER" id="PTHR11999">
    <property type="entry name" value="GROUP II PYRIDOXAL-5-PHOSPHATE DECARBOXYLASE"/>
    <property type="match status" value="1"/>
</dbReference>
<feature type="modified residue" description="N6-(pyridoxal phosphate)lysine" evidence="6">
    <location>
        <position position="302"/>
    </location>
</feature>
<evidence type="ECO:0000313" key="9">
    <source>
        <dbReference type="Proteomes" id="UP000612585"/>
    </source>
</evidence>
<dbReference type="SUPFAM" id="SSF53383">
    <property type="entry name" value="PLP-dependent transferases"/>
    <property type="match status" value="1"/>
</dbReference>